<evidence type="ECO:0000313" key="2">
    <source>
        <dbReference type="EMBL" id="OGD39657.1"/>
    </source>
</evidence>
<sequence length="238" mass="26088">METQKGNVALGLVLLIVAMIFIFVGLPYLVRMLKSNQPLSYRSPSAYVTETAPSLAVQNDWRSQSHYNDSAYKGRVIIVGIGQIGRQSINLSAMPNPNGLVNINGWKITTSRFNDFVIGSGLQLVGFGVAGDIILTAGLPSGDFPKGDNQVKIWAGQSPIAANFRVNKCLGLISGINFDIIPLAGAANYNSCVQARQNDTDFYKEWRVYALSPQLFDPLHDIIQLKDPSGFIVDQYQY</sequence>
<evidence type="ECO:0000256" key="1">
    <source>
        <dbReference type="SAM" id="Phobius"/>
    </source>
</evidence>
<reference evidence="2 3" key="1">
    <citation type="journal article" date="2016" name="Nat. Commun.">
        <title>Thousands of microbial genomes shed light on interconnected biogeochemical processes in an aquifer system.</title>
        <authorList>
            <person name="Anantharaman K."/>
            <person name="Brown C.T."/>
            <person name="Hug L.A."/>
            <person name="Sharon I."/>
            <person name="Castelle C.J."/>
            <person name="Probst A.J."/>
            <person name="Thomas B.C."/>
            <person name="Singh A."/>
            <person name="Wilkins M.J."/>
            <person name="Karaoz U."/>
            <person name="Brodie E.L."/>
            <person name="Williams K.H."/>
            <person name="Hubbard S.S."/>
            <person name="Banfield J.F."/>
        </authorList>
    </citation>
    <scope>NUCLEOTIDE SEQUENCE [LARGE SCALE GENOMIC DNA]</scope>
</reference>
<feature type="transmembrane region" description="Helical" evidence="1">
    <location>
        <begin position="6"/>
        <end position="30"/>
    </location>
</feature>
<keyword evidence="1" id="KW-0472">Membrane</keyword>
<organism evidence="2 3">
    <name type="scientific">Candidatus Azambacteria bacterium RIFCSPLOWO2_02_FULL_44_14</name>
    <dbReference type="NCBI Taxonomy" id="1797306"/>
    <lineage>
        <taxon>Bacteria</taxon>
        <taxon>Candidatus Azamiibacteriota</taxon>
    </lineage>
</organism>
<keyword evidence="1" id="KW-0812">Transmembrane</keyword>
<name>A0A1F5C9Y2_9BACT</name>
<evidence type="ECO:0008006" key="4">
    <source>
        <dbReference type="Google" id="ProtNLM"/>
    </source>
</evidence>
<gene>
    <name evidence="2" type="ORF">A3I30_04140</name>
</gene>
<dbReference type="AlphaFoldDB" id="A0A1F5C9Y2"/>
<keyword evidence="1" id="KW-1133">Transmembrane helix</keyword>
<comment type="caution">
    <text evidence="2">The sequence shown here is derived from an EMBL/GenBank/DDBJ whole genome shotgun (WGS) entry which is preliminary data.</text>
</comment>
<proteinExistence type="predicted"/>
<protein>
    <recommendedName>
        <fullName evidence="4">LTD domain-containing protein</fullName>
    </recommendedName>
</protein>
<dbReference type="Proteomes" id="UP000177197">
    <property type="component" value="Unassembled WGS sequence"/>
</dbReference>
<dbReference type="EMBL" id="MEYV01000022">
    <property type="protein sequence ID" value="OGD39657.1"/>
    <property type="molecule type" value="Genomic_DNA"/>
</dbReference>
<accession>A0A1F5C9Y2</accession>
<evidence type="ECO:0000313" key="3">
    <source>
        <dbReference type="Proteomes" id="UP000177197"/>
    </source>
</evidence>